<dbReference type="AlphaFoldDB" id="A0A560B1N1"/>
<feature type="transmembrane region" description="Helical" evidence="5">
    <location>
        <begin position="205"/>
        <end position="224"/>
    </location>
</feature>
<gene>
    <name evidence="6" type="ORF">FBZ82_108182</name>
</gene>
<feature type="transmembrane region" description="Helical" evidence="5">
    <location>
        <begin position="85"/>
        <end position="105"/>
    </location>
</feature>
<keyword evidence="2 5" id="KW-0812">Transmembrane</keyword>
<feature type="transmembrane region" description="Helical" evidence="5">
    <location>
        <begin position="43"/>
        <end position="64"/>
    </location>
</feature>
<name>A0A560B1N1_AZOBR</name>
<keyword evidence="5" id="KW-1003">Cell membrane</keyword>
<protein>
    <recommendedName>
        <fullName evidence="5">Probable membrane transporter protein</fullName>
    </recommendedName>
</protein>
<comment type="subcellular location">
    <subcellularLocation>
        <location evidence="5">Cell membrane</location>
        <topology evidence="5">Multi-pass membrane protein</topology>
    </subcellularLocation>
    <subcellularLocation>
        <location evidence="1">Membrane</location>
        <topology evidence="1">Multi-pass membrane protein</topology>
    </subcellularLocation>
</comment>
<evidence type="ECO:0000313" key="6">
    <source>
        <dbReference type="EMBL" id="TWA66517.1"/>
    </source>
</evidence>
<feature type="transmembrane region" description="Helical" evidence="5">
    <location>
        <begin position="142"/>
        <end position="161"/>
    </location>
</feature>
<accession>A0A560B1N1</accession>
<dbReference type="GO" id="GO:0005886">
    <property type="term" value="C:plasma membrane"/>
    <property type="evidence" value="ECO:0007669"/>
    <property type="project" value="UniProtKB-SubCell"/>
</dbReference>
<organism evidence="6 7">
    <name type="scientific">Azospirillum brasilense</name>
    <dbReference type="NCBI Taxonomy" id="192"/>
    <lineage>
        <taxon>Bacteria</taxon>
        <taxon>Pseudomonadati</taxon>
        <taxon>Pseudomonadota</taxon>
        <taxon>Alphaproteobacteria</taxon>
        <taxon>Rhodospirillales</taxon>
        <taxon>Azospirillaceae</taxon>
        <taxon>Azospirillum</taxon>
    </lineage>
</organism>
<evidence type="ECO:0000256" key="4">
    <source>
        <dbReference type="ARBA" id="ARBA00023136"/>
    </source>
</evidence>
<keyword evidence="4 5" id="KW-0472">Membrane</keyword>
<evidence type="ECO:0000313" key="7">
    <source>
        <dbReference type="Proteomes" id="UP000316083"/>
    </source>
</evidence>
<reference evidence="6 7" key="1">
    <citation type="submission" date="2019-06" db="EMBL/GenBank/DDBJ databases">
        <title>Genomic Encyclopedia of Type Strains, Phase IV (KMG-V): Genome sequencing to study the core and pangenomes of soil and plant-associated prokaryotes.</title>
        <authorList>
            <person name="Whitman W."/>
        </authorList>
    </citation>
    <scope>NUCLEOTIDE SEQUENCE [LARGE SCALE GENOMIC DNA]</scope>
    <source>
        <strain evidence="6 7">BR 11796</strain>
    </source>
</reference>
<evidence type="ECO:0000256" key="5">
    <source>
        <dbReference type="RuleBase" id="RU363041"/>
    </source>
</evidence>
<dbReference type="EMBL" id="VITF01000008">
    <property type="protein sequence ID" value="TWA66517.1"/>
    <property type="molecule type" value="Genomic_DNA"/>
</dbReference>
<evidence type="ECO:0000256" key="2">
    <source>
        <dbReference type="ARBA" id="ARBA00022692"/>
    </source>
</evidence>
<comment type="caution">
    <text evidence="6">The sequence shown here is derived from an EMBL/GenBank/DDBJ whole genome shotgun (WGS) entry which is preliminary data.</text>
</comment>
<dbReference type="InterPro" id="IPR002781">
    <property type="entry name" value="TM_pro_TauE-like"/>
</dbReference>
<dbReference type="Pfam" id="PF01925">
    <property type="entry name" value="TauE"/>
    <property type="match status" value="1"/>
</dbReference>
<sequence length="263" mass="27940">MPSTAKENFRMSGMLTVPLTLGLGLAALVTSFLSGLFGMAGGMVLMGLLLVLLPVSSAMLLHGITQMTANGWRAWLWRRHVQWGIVAQFLLGGAVAVTVFTLIRYVPGKAVSLIVLGLSPFMAMAVPSHWSPNVSRRGHSALAGLLCMGVQLIAGISGPLLDVFFVKSSLSRQSVVATKATMQVFGHLFKTVYFGSLVAASEAEALDITVTLVCIGMAVLGTNLSRRVLDAMSDAQFRTWSQRLVALTGTVYLGQGLFLLVVG</sequence>
<keyword evidence="3 5" id="KW-1133">Transmembrane helix</keyword>
<evidence type="ECO:0000256" key="3">
    <source>
        <dbReference type="ARBA" id="ARBA00022989"/>
    </source>
</evidence>
<dbReference type="Proteomes" id="UP000316083">
    <property type="component" value="Unassembled WGS sequence"/>
</dbReference>
<feature type="transmembrane region" description="Helical" evidence="5">
    <location>
        <begin position="12"/>
        <end position="37"/>
    </location>
</feature>
<feature type="transmembrane region" description="Helical" evidence="5">
    <location>
        <begin position="244"/>
        <end position="262"/>
    </location>
</feature>
<comment type="similarity">
    <text evidence="5">Belongs to the 4-toluene sulfonate uptake permease (TSUP) (TC 2.A.102) family.</text>
</comment>
<evidence type="ECO:0000256" key="1">
    <source>
        <dbReference type="ARBA" id="ARBA00004141"/>
    </source>
</evidence>
<feature type="transmembrane region" description="Helical" evidence="5">
    <location>
        <begin position="111"/>
        <end position="130"/>
    </location>
</feature>
<proteinExistence type="inferred from homology"/>